<dbReference type="EMBL" id="BLLF01006210">
    <property type="protein sequence ID" value="GFH32060.1"/>
    <property type="molecule type" value="Genomic_DNA"/>
</dbReference>
<organism evidence="1 2">
    <name type="scientific">Haematococcus lacustris</name>
    <name type="common">Green alga</name>
    <name type="synonym">Haematococcus pluvialis</name>
    <dbReference type="NCBI Taxonomy" id="44745"/>
    <lineage>
        <taxon>Eukaryota</taxon>
        <taxon>Viridiplantae</taxon>
        <taxon>Chlorophyta</taxon>
        <taxon>core chlorophytes</taxon>
        <taxon>Chlorophyceae</taxon>
        <taxon>CS clade</taxon>
        <taxon>Chlamydomonadales</taxon>
        <taxon>Haematococcaceae</taxon>
        <taxon>Haematococcus</taxon>
    </lineage>
</organism>
<feature type="non-terminal residue" evidence="1">
    <location>
        <position position="126"/>
    </location>
</feature>
<dbReference type="Proteomes" id="UP000485058">
    <property type="component" value="Unassembled WGS sequence"/>
</dbReference>
<reference evidence="1 2" key="1">
    <citation type="submission" date="2020-02" db="EMBL/GenBank/DDBJ databases">
        <title>Draft genome sequence of Haematococcus lacustris strain NIES-144.</title>
        <authorList>
            <person name="Morimoto D."/>
            <person name="Nakagawa S."/>
            <person name="Yoshida T."/>
            <person name="Sawayama S."/>
        </authorList>
    </citation>
    <scope>NUCLEOTIDE SEQUENCE [LARGE SCALE GENOMIC DNA]</scope>
    <source>
        <strain evidence="1 2">NIES-144</strain>
    </source>
</reference>
<evidence type="ECO:0000313" key="1">
    <source>
        <dbReference type="EMBL" id="GFH32060.1"/>
    </source>
</evidence>
<feature type="non-terminal residue" evidence="1">
    <location>
        <position position="1"/>
    </location>
</feature>
<proteinExistence type="predicted"/>
<dbReference type="AlphaFoldDB" id="A0A6A0AGI1"/>
<evidence type="ECO:0000313" key="2">
    <source>
        <dbReference type="Proteomes" id="UP000485058"/>
    </source>
</evidence>
<gene>
    <name evidence="1" type="ORF">HaLaN_31214</name>
</gene>
<accession>A0A6A0AGI1</accession>
<protein>
    <submittedName>
        <fullName evidence="1">Uncharacterized protein</fullName>
    </submittedName>
</protein>
<dbReference type="InterPro" id="IPR036691">
    <property type="entry name" value="Endo/exonu/phosph_ase_sf"/>
</dbReference>
<comment type="caution">
    <text evidence="1">The sequence shown here is derived from an EMBL/GenBank/DDBJ whole genome shotgun (WGS) entry which is preliminary data.</text>
</comment>
<dbReference type="Gene3D" id="3.60.10.10">
    <property type="entry name" value="Endonuclease/exonuclease/phosphatase"/>
    <property type="match status" value="1"/>
</dbReference>
<sequence>MPYNHPSAQDVKVASQYGINCQGTCQSPQLSKETKLRRCDLDRELALADGWESFFAFNRGPTGYTLRSQALQQPLWQGQSVAELMALDQEGRVVITDHGQFVLLNWYGVAITSDHNADERIALKLR</sequence>
<keyword evidence="2" id="KW-1185">Reference proteome</keyword>
<name>A0A6A0AGI1_HAELA</name>